<reference evidence="2" key="1">
    <citation type="journal article" date="2022" name="Mol. Ecol. Resour.">
        <title>The genomes of chicory, endive, great burdock and yacon provide insights into Asteraceae palaeo-polyploidization history and plant inulin production.</title>
        <authorList>
            <person name="Fan W."/>
            <person name="Wang S."/>
            <person name="Wang H."/>
            <person name="Wang A."/>
            <person name="Jiang F."/>
            <person name="Liu H."/>
            <person name="Zhao H."/>
            <person name="Xu D."/>
            <person name="Zhang Y."/>
        </authorList>
    </citation>
    <scope>NUCLEOTIDE SEQUENCE [LARGE SCALE GENOMIC DNA]</scope>
    <source>
        <strain evidence="2">cv. Punajuju</strain>
    </source>
</reference>
<reference evidence="1 2" key="2">
    <citation type="journal article" date="2022" name="Mol. Ecol. Resour.">
        <title>The genomes of chicory, endive, great burdock and yacon provide insights into Asteraceae paleo-polyploidization history and plant inulin production.</title>
        <authorList>
            <person name="Fan W."/>
            <person name="Wang S."/>
            <person name="Wang H."/>
            <person name="Wang A."/>
            <person name="Jiang F."/>
            <person name="Liu H."/>
            <person name="Zhao H."/>
            <person name="Xu D."/>
            <person name="Zhang Y."/>
        </authorList>
    </citation>
    <scope>NUCLEOTIDE SEQUENCE [LARGE SCALE GENOMIC DNA]</scope>
    <source>
        <strain evidence="2">cv. Punajuju</strain>
        <tissue evidence="1">Leaves</tissue>
    </source>
</reference>
<comment type="caution">
    <text evidence="1">The sequence shown here is derived from an EMBL/GenBank/DDBJ whole genome shotgun (WGS) entry which is preliminary data.</text>
</comment>
<organism evidence="1 2">
    <name type="scientific">Cichorium intybus</name>
    <name type="common">Chicory</name>
    <dbReference type="NCBI Taxonomy" id="13427"/>
    <lineage>
        <taxon>Eukaryota</taxon>
        <taxon>Viridiplantae</taxon>
        <taxon>Streptophyta</taxon>
        <taxon>Embryophyta</taxon>
        <taxon>Tracheophyta</taxon>
        <taxon>Spermatophyta</taxon>
        <taxon>Magnoliopsida</taxon>
        <taxon>eudicotyledons</taxon>
        <taxon>Gunneridae</taxon>
        <taxon>Pentapetalae</taxon>
        <taxon>asterids</taxon>
        <taxon>campanulids</taxon>
        <taxon>Asterales</taxon>
        <taxon>Asteraceae</taxon>
        <taxon>Cichorioideae</taxon>
        <taxon>Cichorieae</taxon>
        <taxon>Cichoriinae</taxon>
        <taxon>Cichorium</taxon>
    </lineage>
</organism>
<protein>
    <submittedName>
        <fullName evidence="1">Uncharacterized protein</fullName>
    </submittedName>
</protein>
<accession>A0ACB9H859</accession>
<gene>
    <name evidence="1" type="ORF">L2E82_05210</name>
</gene>
<dbReference type="Proteomes" id="UP001055811">
    <property type="component" value="Linkage Group LG01"/>
</dbReference>
<keyword evidence="2" id="KW-1185">Reference proteome</keyword>
<evidence type="ECO:0000313" key="1">
    <source>
        <dbReference type="EMBL" id="KAI3791441.1"/>
    </source>
</evidence>
<proteinExistence type="predicted"/>
<dbReference type="EMBL" id="CM042009">
    <property type="protein sequence ID" value="KAI3791441.1"/>
    <property type="molecule type" value="Genomic_DNA"/>
</dbReference>
<sequence>MVLLENGVPEIISAGIILPSDATNSIESEIEETSVVFANDITDCFNSIVDKSFDMDLDSYQQSLQIGDNAIRSSGIVPSGVAHESIGTGIDERDVIIANGNCEETAERRLGVRFQCSHTYIFFKNILQTF</sequence>
<evidence type="ECO:0000313" key="2">
    <source>
        <dbReference type="Proteomes" id="UP001055811"/>
    </source>
</evidence>
<name>A0ACB9H859_CICIN</name>